<evidence type="ECO:0000313" key="3">
    <source>
        <dbReference type="Proteomes" id="UP001549164"/>
    </source>
</evidence>
<organism evidence="2 3">
    <name type="scientific">Martelella mangrovi</name>
    <dbReference type="NCBI Taxonomy" id="1397477"/>
    <lineage>
        <taxon>Bacteria</taxon>
        <taxon>Pseudomonadati</taxon>
        <taxon>Pseudomonadota</taxon>
        <taxon>Alphaproteobacteria</taxon>
        <taxon>Hyphomicrobiales</taxon>
        <taxon>Aurantimonadaceae</taxon>
        <taxon>Martelella</taxon>
    </lineage>
</organism>
<reference evidence="2 3" key="1">
    <citation type="submission" date="2024-06" db="EMBL/GenBank/DDBJ databases">
        <title>Genomic Encyclopedia of Type Strains, Phase IV (KMG-IV): sequencing the most valuable type-strain genomes for metagenomic binning, comparative biology and taxonomic classification.</title>
        <authorList>
            <person name="Goeker M."/>
        </authorList>
    </citation>
    <scope>NUCLEOTIDE SEQUENCE [LARGE SCALE GENOMIC DNA]</scope>
    <source>
        <strain evidence="2 3">DSM 28102</strain>
    </source>
</reference>
<dbReference type="InterPro" id="IPR036388">
    <property type="entry name" value="WH-like_DNA-bd_sf"/>
</dbReference>
<name>A0ABV2IFW1_9HYPH</name>
<accession>A0ABV2IFW1</accession>
<dbReference type="Gene3D" id="1.10.10.10">
    <property type="entry name" value="Winged helix-like DNA-binding domain superfamily/Winged helix DNA-binding domain"/>
    <property type="match status" value="1"/>
</dbReference>
<dbReference type="Proteomes" id="UP001549164">
    <property type="component" value="Unassembled WGS sequence"/>
</dbReference>
<keyword evidence="3" id="KW-1185">Reference proteome</keyword>
<evidence type="ECO:0000256" key="1">
    <source>
        <dbReference type="SAM" id="MobiDB-lite"/>
    </source>
</evidence>
<comment type="caution">
    <text evidence="2">The sequence shown here is derived from an EMBL/GenBank/DDBJ whole genome shotgun (WGS) entry which is preliminary data.</text>
</comment>
<evidence type="ECO:0000313" key="2">
    <source>
        <dbReference type="EMBL" id="MET3601827.1"/>
    </source>
</evidence>
<feature type="region of interest" description="Disordered" evidence="1">
    <location>
        <begin position="95"/>
        <end position="191"/>
    </location>
</feature>
<proteinExistence type="predicted"/>
<feature type="compositionally biased region" description="Basic and acidic residues" evidence="1">
    <location>
        <begin position="158"/>
        <end position="177"/>
    </location>
</feature>
<dbReference type="EMBL" id="JBEPLY010000017">
    <property type="protein sequence ID" value="MET3601827.1"/>
    <property type="molecule type" value="Genomic_DNA"/>
</dbReference>
<evidence type="ECO:0008006" key="4">
    <source>
        <dbReference type="Google" id="ProtNLM"/>
    </source>
</evidence>
<gene>
    <name evidence="2" type="ORF">ABID12_003790</name>
</gene>
<sequence>MSIEVQQKVRKSVFGSPNRKAVAIRLSDAASDDGSGIWMAVETIATETELSERTVQRILHQFVEEGILVLVREASGVVGIGNHYDMSLQAIAKLPQIPPRGRRNRPAKDAGSDAATGDTVSPVGPIVTGDTDDMTGDTVSPHGCHGDTRTVIEPSIEPSREREGARERDQSFDREEGQTAETGPDETQKGLEKRFRVLEFGSGGKSIPWPNAAGSSSAWGLKQFVALSPEDRRKAEELRDAYLAICPKYSSGPNKGQPKPVALGVYLRDRKFLLVEAMPKKAESTDSKADRAPPFGPAWGAKRMALLLEGPAELPARSELRELFENRFGVYRRTDLGMALRFAERCGVTVSRDNELAFPDDFEERELARRTLEGFPGVNALDRAARDRRFEPVEAGFVALAEEMEPVPVGTDMWRRWEDWHADNHLPFVPETGNQRVVYFPKGGPSGLEAFKRAAQAATNQEAAE</sequence>
<protein>
    <recommendedName>
        <fullName evidence="4">Helix-turn-helix domain-containing protein</fullName>
    </recommendedName>
</protein>
<dbReference type="RefSeq" id="WP_354435633.1">
    <property type="nucleotide sequence ID" value="NZ_JBEPLY010000017.1"/>
</dbReference>